<dbReference type="Gene3D" id="3.30.40.10">
    <property type="entry name" value="Zinc/RING finger domain, C3HC4 (zinc finger)"/>
    <property type="match status" value="2"/>
</dbReference>
<feature type="domain" description="PHD-type" evidence="9">
    <location>
        <begin position="26"/>
        <end position="82"/>
    </location>
</feature>
<evidence type="ECO:0000259" key="12">
    <source>
        <dbReference type="PROSITE" id="PS51805"/>
    </source>
</evidence>
<dbReference type="EMBL" id="JAYDYQ010002688">
    <property type="protein sequence ID" value="KAK4476342.1"/>
    <property type="molecule type" value="Genomic_DNA"/>
</dbReference>
<dbReference type="InterPro" id="IPR034732">
    <property type="entry name" value="EPHD"/>
</dbReference>
<keyword evidence="14" id="KW-1185">Reference proteome</keyword>
<comment type="caution">
    <text evidence="13">The sequence shown here is derived from an EMBL/GenBank/DDBJ whole genome shotgun (WGS) entry which is preliminary data.</text>
</comment>
<dbReference type="SMART" id="SM00249">
    <property type="entry name" value="PHD"/>
    <property type="match status" value="2"/>
</dbReference>
<keyword evidence="2" id="KW-0808">Transferase</keyword>
<dbReference type="InterPro" id="IPR011011">
    <property type="entry name" value="Znf_FYVE_PHD"/>
</dbReference>
<evidence type="ECO:0000256" key="8">
    <source>
        <dbReference type="PROSITE-ProRule" id="PRU00146"/>
    </source>
</evidence>
<protein>
    <submittedName>
        <fullName evidence="13">Uncharacterized protein</fullName>
    </submittedName>
</protein>
<evidence type="ECO:0000256" key="7">
    <source>
        <dbReference type="ARBA" id="ARBA00022853"/>
    </source>
</evidence>
<dbReference type="InterPro" id="IPR050701">
    <property type="entry name" value="Histone_Mod_Regulator"/>
</dbReference>
<keyword evidence="5 8" id="KW-0863">Zinc-finger</keyword>
<dbReference type="InterPro" id="IPR001214">
    <property type="entry name" value="SET_dom"/>
</dbReference>
<feature type="domain" description="PHD-type" evidence="12">
    <location>
        <begin position="189"/>
        <end position="304"/>
    </location>
</feature>
<dbReference type="PROSITE" id="PS50016">
    <property type="entry name" value="ZF_PHD_2"/>
    <property type="match status" value="1"/>
</dbReference>
<dbReference type="PROSITE" id="PS51805">
    <property type="entry name" value="EPHD"/>
    <property type="match status" value="1"/>
</dbReference>
<feature type="domain" description="SET" evidence="10">
    <location>
        <begin position="431"/>
        <end position="548"/>
    </location>
</feature>
<keyword evidence="1" id="KW-0489">Methyltransferase</keyword>
<dbReference type="Gene3D" id="2.170.270.10">
    <property type="entry name" value="SET domain"/>
    <property type="match status" value="1"/>
</dbReference>
<dbReference type="Proteomes" id="UP001291926">
    <property type="component" value="Unassembled WGS sequence"/>
</dbReference>
<name>A0ABR0CHW5_9LAMI</name>
<keyword evidence="6" id="KW-0862">Zinc</keyword>
<dbReference type="PANTHER" id="PTHR13793:SF92">
    <property type="entry name" value="HISTONE-LYSINE N-METHYLTRANSFERASE ATX3"/>
    <property type="match status" value="1"/>
</dbReference>
<evidence type="ECO:0000259" key="10">
    <source>
        <dbReference type="PROSITE" id="PS50280"/>
    </source>
</evidence>
<dbReference type="PROSITE" id="PS50868">
    <property type="entry name" value="POST_SET"/>
    <property type="match status" value="1"/>
</dbReference>
<dbReference type="InterPro" id="IPR019786">
    <property type="entry name" value="Zinc_finger_PHD-type_CS"/>
</dbReference>
<evidence type="ECO:0000313" key="13">
    <source>
        <dbReference type="EMBL" id="KAK4476342.1"/>
    </source>
</evidence>
<evidence type="ECO:0000256" key="6">
    <source>
        <dbReference type="ARBA" id="ARBA00022833"/>
    </source>
</evidence>
<evidence type="ECO:0000313" key="14">
    <source>
        <dbReference type="Proteomes" id="UP001291926"/>
    </source>
</evidence>
<reference evidence="13 14" key="1">
    <citation type="journal article" date="2023" name="bioRxiv">
        <title>Genome report: Whole genome sequence and annotation of Penstemon davidsonii.</title>
        <authorList>
            <person name="Ostevik K.L."/>
            <person name="Alabady M."/>
            <person name="Zhang M."/>
            <person name="Rausher M.D."/>
        </authorList>
    </citation>
    <scope>NUCLEOTIDE SEQUENCE [LARGE SCALE GENOMIC DNA]</scope>
    <source>
        <strain evidence="13">DNT005</strain>
        <tissue evidence="13">Whole leaf</tissue>
    </source>
</reference>
<dbReference type="CDD" id="cd10518">
    <property type="entry name" value="SET_SETD1-like"/>
    <property type="match status" value="1"/>
</dbReference>
<dbReference type="SUPFAM" id="SSF82199">
    <property type="entry name" value="SET domain"/>
    <property type="match status" value="1"/>
</dbReference>
<organism evidence="13 14">
    <name type="scientific">Penstemon davidsonii</name>
    <dbReference type="NCBI Taxonomy" id="160366"/>
    <lineage>
        <taxon>Eukaryota</taxon>
        <taxon>Viridiplantae</taxon>
        <taxon>Streptophyta</taxon>
        <taxon>Embryophyta</taxon>
        <taxon>Tracheophyta</taxon>
        <taxon>Spermatophyta</taxon>
        <taxon>Magnoliopsida</taxon>
        <taxon>eudicotyledons</taxon>
        <taxon>Gunneridae</taxon>
        <taxon>Pentapetalae</taxon>
        <taxon>asterids</taxon>
        <taxon>lamiids</taxon>
        <taxon>Lamiales</taxon>
        <taxon>Plantaginaceae</taxon>
        <taxon>Cheloneae</taxon>
        <taxon>Penstemon</taxon>
    </lineage>
</organism>
<dbReference type="Pfam" id="PF00628">
    <property type="entry name" value="PHD"/>
    <property type="match status" value="1"/>
</dbReference>
<feature type="domain" description="Post-SET" evidence="11">
    <location>
        <begin position="557"/>
        <end position="573"/>
    </location>
</feature>
<dbReference type="PROSITE" id="PS50280">
    <property type="entry name" value="SET"/>
    <property type="match status" value="1"/>
</dbReference>
<evidence type="ECO:0000256" key="3">
    <source>
        <dbReference type="ARBA" id="ARBA00022691"/>
    </source>
</evidence>
<evidence type="ECO:0000256" key="1">
    <source>
        <dbReference type="ARBA" id="ARBA00022603"/>
    </source>
</evidence>
<evidence type="ECO:0000259" key="11">
    <source>
        <dbReference type="PROSITE" id="PS50868"/>
    </source>
</evidence>
<evidence type="ECO:0000256" key="4">
    <source>
        <dbReference type="ARBA" id="ARBA00022723"/>
    </source>
</evidence>
<keyword evidence="3" id="KW-0949">S-adenosyl-L-methionine</keyword>
<evidence type="ECO:0000259" key="9">
    <source>
        <dbReference type="PROSITE" id="PS50016"/>
    </source>
</evidence>
<evidence type="ECO:0000256" key="5">
    <source>
        <dbReference type="ARBA" id="ARBA00022771"/>
    </source>
</evidence>
<dbReference type="SUPFAM" id="SSF57903">
    <property type="entry name" value="FYVE/PHD zinc finger"/>
    <property type="match status" value="1"/>
</dbReference>
<dbReference type="PANTHER" id="PTHR13793">
    <property type="entry name" value="PHD FINGER PROTEINS"/>
    <property type="match status" value="1"/>
</dbReference>
<dbReference type="PROSITE" id="PS01359">
    <property type="entry name" value="ZF_PHD_1"/>
    <property type="match status" value="1"/>
</dbReference>
<dbReference type="InterPro" id="IPR003616">
    <property type="entry name" value="Post-SET_dom"/>
</dbReference>
<dbReference type="InterPro" id="IPR013083">
    <property type="entry name" value="Znf_RING/FYVE/PHD"/>
</dbReference>
<dbReference type="SMART" id="SM00317">
    <property type="entry name" value="SET"/>
    <property type="match status" value="1"/>
</dbReference>
<dbReference type="InterPro" id="IPR001965">
    <property type="entry name" value="Znf_PHD"/>
</dbReference>
<dbReference type="CDD" id="cd15517">
    <property type="entry name" value="PHD_TCF19_like"/>
    <property type="match status" value="1"/>
</dbReference>
<evidence type="ECO:0000256" key="2">
    <source>
        <dbReference type="ARBA" id="ARBA00022679"/>
    </source>
</evidence>
<sequence length="573" mass="65238">MVKKIKNTTAEAHFLCEHCIKLRKSKQYCGVCKQIWHHSDGGSWVCCDSCDVWVHAKCANFPTAPLKDLENMEYFCPECKQQPASGSLVLGKWQLCARSVENPGRNMPPDKITVVCNHMEGIYFPSLHMVQCLCGSCGTRKYRLSEWERHTGCRAKKWKHSVKVKGSNLQLEKWMAEFNAPGLNPMRLDKRQLFAFLKGGALKPTDIEALWVHVTCAWFRPEIAFSNAEKMEPAVGILRIPPNSFTKECIICNQTHGSCMQCCKCATYFHATCASRAGYCMELHCSEKNGMQTTKLITYCAVHRMPSAENVLVIHTPNAVFSNRTLLQSQYQVQCLRGSRLISSINVECSDSSLADAKEIEEMSAARCRIYKQTKVKRTGVESVFHRLMGPRYHSLDDIDCLSSHKDSSEDAKTFSTFRERLEHLKKTEKYRVCFGKSRIHGWGLFARRNIQEGEMVVEYRGEQVRRSIADLREARYRSEGKDCYLFKISEEVVIDATNKGNIARLINHSCTPTCYARIMSMGKEESRIVLIAKTNVPAGVELTYDYLFDPDERDEVKVPCLCGAPNCRKFLN</sequence>
<proteinExistence type="predicted"/>
<dbReference type="InterPro" id="IPR046341">
    <property type="entry name" value="SET_dom_sf"/>
</dbReference>
<keyword evidence="4" id="KW-0479">Metal-binding</keyword>
<gene>
    <name evidence="13" type="ORF">RD792_015491</name>
</gene>
<dbReference type="InterPro" id="IPR019787">
    <property type="entry name" value="Znf_PHD-finger"/>
</dbReference>
<keyword evidence="7" id="KW-0156">Chromatin regulator</keyword>
<accession>A0ABR0CHW5</accession>
<dbReference type="Pfam" id="PF00856">
    <property type="entry name" value="SET"/>
    <property type="match status" value="1"/>
</dbReference>
<dbReference type="SMART" id="SM00508">
    <property type="entry name" value="PostSET"/>
    <property type="match status" value="1"/>
</dbReference>
<dbReference type="Pfam" id="PF13832">
    <property type="entry name" value="zf-HC5HC2H_2"/>
    <property type="match status" value="1"/>
</dbReference>